<keyword evidence="1" id="KW-0472">Membrane</keyword>
<feature type="transmembrane region" description="Helical" evidence="1">
    <location>
        <begin position="20"/>
        <end position="43"/>
    </location>
</feature>
<dbReference type="Proteomes" id="UP000294489">
    <property type="component" value="Unassembled WGS sequence"/>
</dbReference>
<feature type="transmembrane region" description="Helical" evidence="1">
    <location>
        <begin position="64"/>
        <end position="97"/>
    </location>
</feature>
<feature type="domain" description="DUF4190" evidence="2">
    <location>
        <begin position="20"/>
        <end position="78"/>
    </location>
</feature>
<dbReference type="RefSeq" id="WP_243836333.1">
    <property type="nucleotide sequence ID" value="NZ_SOEC01000023.1"/>
</dbReference>
<comment type="caution">
    <text evidence="3">The sequence shown here is derived from an EMBL/GenBank/DDBJ whole genome shotgun (WGS) entry which is preliminary data.</text>
</comment>
<keyword evidence="1" id="KW-1133">Transmembrane helix</keyword>
<sequence length="99" mass="10237">MTEYPSFPPPSPPGAGTNLMALVAFGLSVLAVFVAPAALGGVVCGHIARHQIRRNGEQGDAWALAALILGYLLILLSLAGLLLFGGFVLTLFGIMAFTI</sequence>
<dbReference type="AlphaFoldDB" id="A0A4R8FJG5"/>
<evidence type="ECO:0000256" key="1">
    <source>
        <dbReference type="SAM" id="Phobius"/>
    </source>
</evidence>
<protein>
    <submittedName>
        <fullName evidence="3">Uncharacterized protein DUF4190</fullName>
    </submittedName>
</protein>
<dbReference type="InterPro" id="IPR025241">
    <property type="entry name" value="DUF4190"/>
</dbReference>
<evidence type="ECO:0000313" key="4">
    <source>
        <dbReference type="Proteomes" id="UP000294489"/>
    </source>
</evidence>
<proteinExistence type="predicted"/>
<dbReference type="Pfam" id="PF13828">
    <property type="entry name" value="DUF4190"/>
    <property type="match status" value="1"/>
</dbReference>
<name>A0A4R8FJG5_9GAMM</name>
<gene>
    <name evidence="3" type="ORF">DFO67_1239</name>
</gene>
<accession>A0A4R8FJG5</accession>
<keyword evidence="1" id="KW-0812">Transmembrane</keyword>
<dbReference type="EMBL" id="SOEC01000023">
    <property type="protein sequence ID" value="TDX23805.1"/>
    <property type="molecule type" value="Genomic_DNA"/>
</dbReference>
<organism evidence="3 4">
    <name type="scientific">Modicisalibacter xianhensis</name>
    <dbReference type="NCBI Taxonomy" id="442341"/>
    <lineage>
        <taxon>Bacteria</taxon>
        <taxon>Pseudomonadati</taxon>
        <taxon>Pseudomonadota</taxon>
        <taxon>Gammaproteobacteria</taxon>
        <taxon>Oceanospirillales</taxon>
        <taxon>Halomonadaceae</taxon>
        <taxon>Modicisalibacter</taxon>
    </lineage>
</organism>
<evidence type="ECO:0000259" key="2">
    <source>
        <dbReference type="Pfam" id="PF13828"/>
    </source>
</evidence>
<evidence type="ECO:0000313" key="3">
    <source>
        <dbReference type="EMBL" id="TDX23805.1"/>
    </source>
</evidence>
<reference evidence="3 4" key="1">
    <citation type="submission" date="2019-03" db="EMBL/GenBank/DDBJ databases">
        <title>Freshwater and sediment microbial communities from various areas in North America, analyzing microbe dynamics in response to fracking.</title>
        <authorList>
            <person name="Lamendella R."/>
        </authorList>
    </citation>
    <scope>NUCLEOTIDE SEQUENCE [LARGE SCALE GENOMIC DNA]</scope>
    <source>
        <strain evidence="3 4">6_TX</strain>
    </source>
</reference>